<sequence>MHTPIQSPFISRRSLLGACAGITGLTLAGAGMAAPVQGKIRLAGWSKPISEITNILAEPEKGFFKAQGVELAYLPGAGGGDAIRNMLSGQADVAFTDPGSFFMALDKGEKLVAIYDIYPQNVFNVVSLKSAGIHKPADLKGKKIGVYSLSSGTRQNLLVMLHQAGLKESDVSIVVTGLLNFAPLMQGQVDATAATDTGLAVGLRKGIGEVNVMQVREHLNISSDMFVVREDTLRQKKDLLKAFLKGYRDSAAWMIANPEEAATLAGKYAIDGTQRDINLDVVRLRNASAQPVQAGKPLGTVDLAALQKGADAYRALGMVQKQIKVSDVVDTSLL</sequence>
<dbReference type="InterPro" id="IPR015168">
    <property type="entry name" value="SsuA/THI5"/>
</dbReference>
<dbReference type="Proteomes" id="UP001561046">
    <property type="component" value="Unassembled WGS sequence"/>
</dbReference>
<organism evidence="2 3">
    <name type="scientific">Comamonas guangdongensis</name>
    <dbReference type="NCBI Taxonomy" id="510515"/>
    <lineage>
        <taxon>Bacteria</taxon>
        <taxon>Pseudomonadati</taxon>
        <taxon>Pseudomonadota</taxon>
        <taxon>Betaproteobacteria</taxon>
        <taxon>Burkholderiales</taxon>
        <taxon>Comamonadaceae</taxon>
        <taxon>Comamonas</taxon>
    </lineage>
</organism>
<reference evidence="2 3" key="1">
    <citation type="journal article" date="2013" name="Int. J. Syst. Evol. Microbiol.">
        <title>Comamonas guangdongensis sp. nov., isolated from subterranean forest sediment, and emended description of the genus Comamonas.</title>
        <authorList>
            <person name="Zhang J."/>
            <person name="Wang Y."/>
            <person name="Zhou S."/>
            <person name="Wu C."/>
            <person name="He J."/>
            <person name="Li F."/>
        </authorList>
    </citation>
    <scope>NUCLEOTIDE SEQUENCE [LARGE SCALE GENOMIC DNA]</scope>
    <source>
        <strain evidence="2 3">CCTCC AB2011133</strain>
    </source>
</reference>
<dbReference type="EMBL" id="JBFYGN010000006">
    <property type="protein sequence ID" value="MEX8192545.1"/>
    <property type="molecule type" value="Genomic_DNA"/>
</dbReference>
<evidence type="ECO:0000259" key="1">
    <source>
        <dbReference type="Pfam" id="PF09084"/>
    </source>
</evidence>
<feature type="domain" description="SsuA/THI5-like" evidence="1">
    <location>
        <begin position="51"/>
        <end position="261"/>
    </location>
</feature>
<dbReference type="PROSITE" id="PS51318">
    <property type="entry name" value="TAT"/>
    <property type="match status" value="1"/>
</dbReference>
<name>A0ABV3ZT74_9BURK</name>
<evidence type="ECO:0000313" key="2">
    <source>
        <dbReference type="EMBL" id="MEX8192545.1"/>
    </source>
</evidence>
<keyword evidence="3" id="KW-1185">Reference proteome</keyword>
<evidence type="ECO:0000313" key="3">
    <source>
        <dbReference type="Proteomes" id="UP001561046"/>
    </source>
</evidence>
<protein>
    <submittedName>
        <fullName evidence="2">ABC transporter substrate-binding protein</fullName>
    </submittedName>
</protein>
<comment type="caution">
    <text evidence="2">The sequence shown here is derived from an EMBL/GenBank/DDBJ whole genome shotgun (WGS) entry which is preliminary data.</text>
</comment>
<dbReference type="InterPro" id="IPR006311">
    <property type="entry name" value="TAT_signal"/>
</dbReference>
<proteinExistence type="predicted"/>
<dbReference type="RefSeq" id="WP_369337750.1">
    <property type="nucleotide sequence ID" value="NZ_JBFYGN010000006.1"/>
</dbReference>
<dbReference type="Pfam" id="PF09084">
    <property type="entry name" value="NMT1"/>
    <property type="match status" value="1"/>
</dbReference>
<gene>
    <name evidence="2" type="ORF">AB6724_06800</name>
</gene>
<dbReference type="PANTHER" id="PTHR31528:SF15">
    <property type="entry name" value="RIBOFLAVIN-BINDING PROTEIN RIBY"/>
    <property type="match status" value="1"/>
</dbReference>
<dbReference type="SUPFAM" id="SSF53850">
    <property type="entry name" value="Periplasmic binding protein-like II"/>
    <property type="match status" value="1"/>
</dbReference>
<dbReference type="Gene3D" id="3.40.190.10">
    <property type="entry name" value="Periplasmic binding protein-like II"/>
    <property type="match status" value="2"/>
</dbReference>
<accession>A0ABV3ZT74</accession>
<dbReference type="InterPro" id="IPR027939">
    <property type="entry name" value="NMT1/THI5"/>
</dbReference>
<dbReference type="PANTHER" id="PTHR31528">
    <property type="entry name" value="4-AMINO-5-HYDROXYMETHYL-2-METHYLPYRIMIDINE PHOSPHATE SYNTHASE THI11-RELATED"/>
    <property type="match status" value="1"/>
</dbReference>